<dbReference type="EMBL" id="GL732576">
    <property type="protein sequence ID" value="EFX75349.1"/>
    <property type="molecule type" value="Genomic_DNA"/>
</dbReference>
<dbReference type="KEGG" id="dpx:DAPPUDRAFT_107999"/>
<reference evidence="1 2" key="1">
    <citation type="journal article" date="2011" name="Science">
        <title>The ecoresponsive genome of Daphnia pulex.</title>
        <authorList>
            <person name="Colbourne J.K."/>
            <person name="Pfrender M.E."/>
            <person name="Gilbert D."/>
            <person name="Thomas W.K."/>
            <person name="Tucker A."/>
            <person name="Oakley T.H."/>
            <person name="Tokishita S."/>
            <person name="Aerts A."/>
            <person name="Arnold G.J."/>
            <person name="Basu M.K."/>
            <person name="Bauer D.J."/>
            <person name="Caceres C.E."/>
            <person name="Carmel L."/>
            <person name="Casola C."/>
            <person name="Choi J.H."/>
            <person name="Detter J.C."/>
            <person name="Dong Q."/>
            <person name="Dusheyko S."/>
            <person name="Eads B.D."/>
            <person name="Frohlich T."/>
            <person name="Geiler-Samerotte K.A."/>
            <person name="Gerlach D."/>
            <person name="Hatcher P."/>
            <person name="Jogdeo S."/>
            <person name="Krijgsveld J."/>
            <person name="Kriventseva E.V."/>
            <person name="Kultz D."/>
            <person name="Laforsch C."/>
            <person name="Lindquist E."/>
            <person name="Lopez J."/>
            <person name="Manak J.R."/>
            <person name="Muller J."/>
            <person name="Pangilinan J."/>
            <person name="Patwardhan R.P."/>
            <person name="Pitluck S."/>
            <person name="Pritham E.J."/>
            <person name="Rechtsteiner A."/>
            <person name="Rho M."/>
            <person name="Rogozin I.B."/>
            <person name="Sakarya O."/>
            <person name="Salamov A."/>
            <person name="Schaack S."/>
            <person name="Shapiro H."/>
            <person name="Shiga Y."/>
            <person name="Skalitzky C."/>
            <person name="Smith Z."/>
            <person name="Souvorov A."/>
            <person name="Sung W."/>
            <person name="Tang Z."/>
            <person name="Tsuchiya D."/>
            <person name="Tu H."/>
            <person name="Vos H."/>
            <person name="Wang M."/>
            <person name="Wolf Y.I."/>
            <person name="Yamagata H."/>
            <person name="Yamada T."/>
            <person name="Ye Y."/>
            <person name="Shaw J.R."/>
            <person name="Andrews J."/>
            <person name="Crease T.J."/>
            <person name="Tang H."/>
            <person name="Lucas S.M."/>
            <person name="Robertson H.M."/>
            <person name="Bork P."/>
            <person name="Koonin E.V."/>
            <person name="Zdobnov E.M."/>
            <person name="Grigoriev I.V."/>
            <person name="Lynch M."/>
            <person name="Boore J.L."/>
        </authorList>
    </citation>
    <scope>NUCLEOTIDE SEQUENCE [LARGE SCALE GENOMIC DNA]</scope>
</reference>
<accession>E9GYU3</accession>
<protein>
    <submittedName>
        <fullName evidence="1">Uncharacterized protein</fullName>
    </submittedName>
</protein>
<gene>
    <name evidence="1" type="ORF">DAPPUDRAFT_107999</name>
</gene>
<organism evidence="1 2">
    <name type="scientific">Daphnia pulex</name>
    <name type="common">Water flea</name>
    <dbReference type="NCBI Taxonomy" id="6669"/>
    <lineage>
        <taxon>Eukaryota</taxon>
        <taxon>Metazoa</taxon>
        <taxon>Ecdysozoa</taxon>
        <taxon>Arthropoda</taxon>
        <taxon>Crustacea</taxon>
        <taxon>Branchiopoda</taxon>
        <taxon>Diplostraca</taxon>
        <taxon>Cladocera</taxon>
        <taxon>Anomopoda</taxon>
        <taxon>Daphniidae</taxon>
        <taxon>Daphnia</taxon>
    </lineage>
</organism>
<evidence type="ECO:0000313" key="2">
    <source>
        <dbReference type="Proteomes" id="UP000000305"/>
    </source>
</evidence>
<proteinExistence type="predicted"/>
<dbReference type="Proteomes" id="UP000000305">
    <property type="component" value="Unassembled WGS sequence"/>
</dbReference>
<keyword evidence="2" id="KW-1185">Reference proteome</keyword>
<dbReference type="HOGENOM" id="CLU_2186583_0_0_1"/>
<dbReference type="AlphaFoldDB" id="E9GYU3"/>
<sequence>MIVMSFNSMIITIYNNRNLSKPIAGDANVGDIITLEGDKANPDGNGPIYIFSRDRGKTCFTADENAFVKEDSTVPMTWAWNHPVARDSEETEFRAKVIQLAISWTWVIL</sequence>
<dbReference type="InParanoid" id="E9GYU3"/>
<dbReference type="PhylomeDB" id="E9GYU3"/>
<evidence type="ECO:0000313" key="1">
    <source>
        <dbReference type="EMBL" id="EFX75349.1"/>
    </source>
</evidence>
<name>E9GYU3_DAPPU</name>